<name>A0A8J7UII1_9HYPH</name>
<dbReference type="PANTHER" id="PTHR33545:SF5">
    <property type="entry name" value="UPF0750 MEMBRANE PROTEIN YITT"/>
    <property type="match status" value="1"/>
</dbReference>
<evidence type="ECO:0000256" key="3">
    <source>
        <dbReference type="ARBA" id="ARBA00022692"/>
    </source>
</evidence>
<feature type="transmembrane region" description="Helical" evidence="6">
    <location>
        <begin position="20"/>
        <end position="39"/>
    </location>
</feature>
<dbReference type="EMBL" id="JAGIYY010000002">
    <property type="protein sequence ID" value="MBP0438933.1"/>
    <property type="molecule type" value="Genomic_DNA"/>
</dbReference>
<evidence type="ECO:0000256" key="2">
    <source>
        <dbReference type="ARBA" id="ARBA00022475"/>
    </source>
</evidence>
<keyword evidence="4 6" id="KW-1133">Transmembrane helix</keyword>
<comment type="subcellular location">
    <subcellularLocation>
        <location evidence="1">Cell membrane</location>
        <topology evidence="1">Multi-pass membrane protein</topology>
    </subcellularLocation>
</comment>
<keyword evidence="3 6" id="KW-0812">Transmembrane</keyword>
<proteinExistence type="predicted"/>
<dbReference type="RefSeq" id="WP_209334934.1">
    <property type="nucleotide sequence ID" value="NZ_JAGIYY010000002.1"/>
</dbReference>
<organism evidence="7 8">
    <name type="scientific">Tianweitania sediminis</name>
    <dbReference type="NCBI Taxonomy" id="1502156"/>
    <lineage>
        <taxon>Bacteria</taxon>
        <taxon>Pseudomonadati</taxon>
        <taxon>Pseudomonadota</taxon>
        <taxon>Alphaproteobacteria</taxon>
        <taxon>Hyphomicrobiales</taxon>
        <taxon>Phyllobacteriaceae</taxon>
        <taxon>Tianweitania</taxon>
    </lineage>
</organism>
<evidence type="ECO:0000256" key="4">
    <source>
        <dbReference type="ARBA" id="ARBA00022989"/>
    </source>
</evidence>
<feature type="transmembrane region" description="Helical" evidence="6">
    <location>
        <begin position="114"/>
        <end position="132"/>
    </location>
</feature>
<feature type="transmembrane region" description="Helical" evidence="6">
    <location>
        <begin position="59"/>
        <end position="77"/>
    </location>
</feature>
<evidence type="ECO:0000256" key="1">
    <source>
        <dbReference type="ARBA" id="ARBA00004651"/>
    </source>
</evidence>
<keyword evidence="2" id="KW-1003">Cell membrane</keyword>
<protein>
    <submittedName>
        <fullName evidence="7">YitT family protein</fullName>
    </submittedName>
</protein>
<gene>
    <name evidence="7" type="ORF">J5Y06_09755</name>
</gene>
<feature type="transmembrane region" description="Helical" evidence="6">
    <location>
        <begin position="153"/>
        <end position="174"/>
    </location>
</feature>
<dbReference type="InterPro" id="IPR003740">
    <property type="entry name" value="YitT"/>
</dbReference>
<evidence type="ECO:0000313" key="7">
    <source>
        <dbReference type="EMBL" id="MBP0438933.1"/>
    </source>
</evidence>
<keyword evidence="5 6" id="KW-0472">Membrane</keyword>
<accession>A0A8J7UII1</accession>
<evidence type="ECO:0000256" key="6">
    <source>
        <dbReference type="SAM" id="Phobius"/>
    </source>
</evidence>
<dbReference type="InterPro" id="IPR051461">
    <property type="entry name" value="UPF0750_membrane"/>
</dbReference>
<feature type="transmembrane region" description="Helical" evidence="6">
    <location>
        <begin position="89"/>
        <end position="108"/>
    </location>
</feature>
<dbReference type="AlphaFoldDB" id="A0A8J7UII1"/>
<sequence length="207" mass="22230">MTLPGADPAVQRHRLYEDVLAILTGTAFAALGLVMYTHAHLTAGSAAGLALLLQYMTGYGFGTIFFVINLPFYAFGVARMGWAFAARTFAAVVLVSVMSRAFPMWISFEFLDPLFAALLGGALQGMGLLVLARHRTGLGGFTILALFLQDRNIIRAGYFQLGVDLIILAVAFTVLTGPQVVLSVIGAVVFNMILAINHRPGRYVAMS</sequence>
<keyword evidence="8" id="KW-1185">Reference proteome</keyword>
<dbReference type="PANTHER" id="PTHR33545">
    <property type="entry name" value="UPF0750 MEMBRANE PROTEIN YITT-RELATED"/>
    <property type="match status" value="1"/>
</dbReference>
<dbReference type="Proteomes" id="UP000666240">
    <property type="component" value="Unassembled WGS sequence"/>
</dbReference>
<feature type="transmembrane region" description="Helical" evidence="6">
    <location>
        <begin position="180"/>
        <end position="197"/>
    </location>
</feature>
<dbReference type="Pfam" id="PF02588">
    <property type="entry name" value="YitT_membrane"/>
    <property type="match status" value="1"/>
</dbReference>
<evidence type="ECO:0000256" key="5">
    <source>
        <dbReference type="ARBA" id="ARBA00023136"/>
    </source>
</evidence>
<evidence type="ECO:0000313" key="8">
    <source>
        <dbReference type="Proteomes" id="UP000666240"/>
    </source>
</evidence>
<dbReference type="GO" id="GO:0005886">
    <property type="term" value="C:plasma membrane"/>
    <property type="evidence" value="ECO:0007669"/>
    <property type="project" value="UniProtKB-SubCell"/>
</dbReference>
<reference evidence="7" key="1">
    <citation type="submission" date="2021-03" db="EMBL/GenBank/DDBJ databases">
        <title>Genome sequencing and assembly of Tianweitania sediminis.</title>
        <authorList>
            <person name="Chhetri G."/>
        </authorList>
    </citation>
    <scope>NUCLEOTIDE SEQUENCE</scope>
    <source>
        <strain evidence="7">Z8</strain>
    </source>
</reference>
<comment type="caution">
    <text evidence="7">The sequence shown here is derived from an EMBL/GenBank/DDBJ whole genome shotgun (WGS) entry which is preliminary data.</text>
</comment>